<evidence type="ECO:0000313" key="1">
    <source>
        <dbReference type="EMBL" id="AZA81937.1"/>
    </source>
</evidence>
<evidence type="ECO:0000313" key="3">
    <source>
        <dbReference type="Proteomes" id="UP000236262"/>
    </source>
</evidence>
<organism evidence="2 3">
    <name type="scientific">Chryseobacterium lactis</name>
    <dbReference type="NCBI Taxonomy" id="1241981"/>
    <lineage>
        <taxon>Bacteria</taxon>
        <taxon>Pseudomonadati</taxon>
        <taxon>Bacteroidota</taxon>
        <taxon>Flavobacteriia</taxon>
        <taxon>Flavobacteriales</taxon>
        <taxon>Weeksellaceae</taxon>
        <taxon>Chryseobacterium group</taxon>
        <taxon>Chryseobacterium</taxon>
    </lineage>
</organism>
<reference evidence="2 3" key="1">
    <citation type="submission" date="2018-01" db="EMBL/GenBank/DDBJ databases">
        <title>Draft genome sequences of Chryseobacterium lactis NCTC11390, Chryseobacterium oncorhynchi 701B-08, and Chryseobacterium viscerum 687B-08.</title>
        <authorList>
            <person name="Jeong J.-J."/>
            <person name="Lee Y.J."/>
            <person name="Park B."/>
            <person name="Choi I.-G."/>
            <person name="Kim K.D."/>
        </authorList>
    </citation>
    <scope>NUCLEOTIDE SEQUENCE [LARGE SCALE GENOMIC DNA]</scope>
    <source>
        <strain evidence="2 3">NCTC11390</strain>
    </source>
</reference>
<protein>
    <recommendedName>
        <fullName evidence="5">Lipoprotein</fullName>
    </recommendedName>
</protein>
<dbReference type="OrthoDB" id="1274290at2"/>
<accession>A0A3G6RPS0</accession>
<dbReference type="PROSITE" id="PS51257">
    <property type="entry name" value="PROKAR_LIPOPROTEIN"/>
    <property type="match status" value="1"/>
</dbReference>
<dbReference type="AlphaFoldDB" id="A0A3G6RPS0"/>
<dbReference type="EMBL" id="PPEH01000017">
    <property type="protein sequence ID" value="PNW10985.1"/>
    <property type="molecule type" value="Genomic_DNA"/>
</dbReference>
<reference evidence="1 4" key="2">
    <citation type="submission" date="2018-11" db="EMBL/GenBank/DDBJ databases">
        <title>Proposal to divide the Flavobacteriaceae and reorganize its genera based on Amino Acid Identity values calculated from whole genome sequences.</title>
        <authorList>
            <person name="Nicholson A.C."/>
            <person name="Gulvik C.A."/>
            <person name="Whitney A.M."/>
            <person name="Humrighouse B.W."/>
            <person name="Bell M."/>
            <person name="Holmes B."/>
            <person name="Steigerwalt A.G."/>
            <person name="Villarma A."/>
            <person name="Sheth M."/>
            <person name="Batra D."/>
            <person name="Pryor J."/>
            <person name="Bernardet J.-F."/>
            <person name="Hugo C."/>
            <person name="Kampfer P."/>
            <person name="Newman J."/>
            <person name="McQuiston J.R."/>
        </authorList>
    </citation>
    <scope>NUCLEOTIDE SEQUENCE [LARGE SCALE GENOMIC DNA]</scope>
    <source>
        <strain evidence="1 4">KC_1864</strain>
    </source>
</reference>
<dbReference type="Proteomes" id="UP000236262">
    <property type="component" value="Unassembled WGS sequence"/>
</dbReference>
<dbReference type="EMBL" id="CP033924">
    <property type="protein sequence ID" value="AZA81937.1"/>
    <property type="molecule type" value="Genomic_DNA"/>
</dbReference>
<name>A0A3G6RPS0_CHRLC</name>
<gene>
    <name evidence="2" type="ORF">C1637_24740</name>
    <name evidence="1" type="ORF">EG342_08460</name>
</gene>
<dbReference type="KEGG" id="clac:EG342_08460"/>
<proteinExistence type="predicted"/>
<evidence type="ECO:0000313" key="2">
    <source>
        <dbReference type="EMBL" id="PNW10985.1"/>
    </source>
</evidence>
<dbReference type="Proteomes" id="UP000279972">
    <property type="component" value="Chromosome"/>
</dbReference>
<sequence>MKNIILTLIGIFSLFTSCVDEKKQKIQDQEQCAQNKNIEFKYDSLTLKFIDKYKNINLDKAQVFHIKKGQHILLSHKLNQQDSQLKIKNITGLQTTDTLEIKLPDNLNFKLYNFKNTPYYGGKNLLGCSLGEYMIKDKKIAVPYYDILNIY</sequence>
<evidence type="ECO:0000313" key="4">
    <source>
        <dbReference type="Proteomes" id="UP000279972"/>
    </source>
</evidence>
<evidence type="ECO:0008006" key="5">
    <source>
        <dbReference type="Google" id="ProtNLM"/>
    </source>
</evidence>
<keyword evidence="4" id="KW-1185">Reference proteome</keyword>
<dbReference type="RefSeq" id="WP_103294325.1">
    <property type="nucleotide sequence ID" value="NZ_CP033924.1"/>
</dbReference>